<dbReference type="PANTHER" id="PTHR43582:SF2">
    <property type="entry name" value="LINEARMYCIN RESISTANCE ATP-BINDING PROTEIN LNRL"/>
    <property type="match status" value="1"/>
</dbReference>
<dbReference type="InterPro" id="IPR003439">
    <property type="entry name" value="ABC_transporter-like_ATP-bd"/>
</dbReference>
<evidence type="ECO:0000256" key="2">
    <source>
        <dbReference type="ARBA" id="ARBA00022840"/>
    </source>
</evidence>
<dbReference type="RefSeq" id="WP_269720528.1">
    <property type="nucleotide sequence ID" value="NZ_CAUUFC010000032.1"/>
</dbReference>
<dbReference type="PANTHER" id="PTHR43582">
    <property type="entry name" value="LINEARMYCIN RESISTANCE ATP-BINDING PROTEIN LNRL"/>
    <property type="match status" value="1"/>
</dbReference>
<dbReference type="SUPFAM" id="SSF52540">
    <property type="entry name" value="P-loop containing nucleoside triphosphate hydrolases"/>
    <property type="match status" value="1"/>
</dbReference>
<dbReference type="EMBL" id="JANDZV010000001">
    <property type="protein sequence ID" value="MCZ7407180.1"/>
    <property type="molecule type" value="Genomic_DNA"/>
</dbReference>
<comment type="caution">
    <text evidence="4">The sequence shown here is derived from an EMBL/GenBank/DDBJ whole genome shotgun (WGS) entry which is preliminary data.</text>
</comment>
<dbReference type="GO" id="GO:0005524">
    <property type="term" value="F:ATP binding"/>
    <property type="evidence" value="ECO:0007669"/>
    <property type="project" value="UniProtKB-KW"/>
</dbReference>
<sequence>MIIKIEDLIKKFKEKIVLDHFNLSLEKGDVLGLIGPNGCGKTTSIMCMLSLLKYDSGTIEVFGKKDISNEYEIKKKIGIVPQELAVFNNLTVKENIDYFCGLYISNKNERKRLVNEAIEFTGLQSHEKMLEKKLSGGLKRRLNIACGISHKPELVILDEPTVAVDAQSRKFILDGIKNLAENGSSILYTTHYLDEAEYLCNKISIMDNGKNILTGDMQTLINGVSVKEKITVVGFIKPEIISTLENQDEIINIERKENQVTLSYSSDTGNIKKLIYLLDENNVVYEEIFSKKPKLEDIFLEMTGKELRE</sequence>
<dbReference type="Pfam" id="PF00005">
    <property type="entry name" value="ABC_tran"/>
    <property type="match status" value="1"/>
</dbReference>
<dbReference type="AlphaFoldDB" id="A0A9X3H9D2"/>
<dbReference type="Proteomes" id="UP001141458">
    <property type="component" value="Unassembled WGS sequence"/>
</dbReference>
<dbReference type="SMART" id="SM00382">
    <property type="entry name" value="AAA"/>
    <property type="match status" value="1"/>
</dbReference>
<feature type="domain" description="ABC transporter" evidence="3">
    <location>
        <begin position="3"/>
        <end position="233"/>
    </location>
</feature>
<dbReference type="InterPro" id="IPR003593">
    <property type="entry name" value="AAA+_ATPase"/>
</dbReference>
<keyword evidence="2 4" id="KW-0067">ATP-binding</keyword>
<dbReference type="PROSITE" id="PS50893">
    <property type="entry name" value="ABC_TRANSPORTER_2"/>
    <property type="match status" value="1"/>
</dbReference>
<reference evidence="4" key="1">
    <citation type="submission" date="2022-07" db="EMBL/GenBank/DDBJ databases">
        <title>Parvimonas micra travels from the subgingival sulcus of the human oral cavity to the colorectal adenocarcinoma.</title>
        <authorList>
            <person name="Conde-Perez K."/>
            <person name="Buetas E."/>
            <person name="Aja-Macaya P."/>
            <person name="Martin-De Arribas E."/>
            <person name="Iglesias-Corras I."/>
            <person name="Trigo-Tasende N."/>
            <person name="Nasser-Ali M."/>
            <person name="Estevez L.S."/>
            <person name="Rumbo-Feal S."/>
            <person name="Otero-Alen B."/>
            <person name="Noguera J.F."/>
            <person name="Concha A."/>
            <person name="Pardinas-Lopez S."/>
            <person name="Carda-Dieguez M."/>
            <person name="Gomez-Randulfe I."/>
            <person name="Martinez-Lago N."/>
            <person name="Ladra S."/>
            <person name="Aparicio L.A."/>
            <person name="Bou G."/>
            <person name="Mira A."/>
            <person name="Vallejo J.A."/>
            <person name="Poza M."/>
        </authorList>
    </citation>
    <scope>NUCLEOTIDE SEQUENCE</scope>
    <source>
        <strain evidence="4">PM79KC-AC-4</strain>
    </source>
</reference>
<name>A0A9X3H9D2_9FIRM</name>
<gene>
    <name evidence="4" type="ORF">NND69_02190</name>
</gene>
<evidence type="ECO:0000259" key="3">
    <source>
        <dbReference type="PROSITE" id="PS50893"/>
    </source>
</evidence>
<dbReference type="Gene3D" id="3.40.50.300">
    <property type="entry name" value="P-loop containing nucleotide triphosphate hydrolases"/>
    <property type="match status" value="1"/>
</dbReference>
<dbReference type="GO" id="GO:0016887">
    <property type="term" value="F:ATP hydrolysis activity"/>
    <property type="evidence" value="ECO:0007669"/>
    <property type="project" value="InterPro"/>
</dbReference>
<evidence type="ECO:0000313" key="5">
    <source>
        <dbReference type="Proteomes" id="UP001141458"/>
    </source>
</evidence>
<proteinExistence type="predicted"/>
<evidence type="ECO:0000256" key="1">
    <source>
        <dbReference type="ARBA" id="ARBA00022741"/>
    </source>
</evidence>
<organism evidence="4 5">
    <name type="scientific">Parvimonas micra</name>
    <dbReference type="NCBI Taxonomy" id="33033"/>
    <lineage>
        <taxon>Bacteria</taxon>
        <taxon>Bacillati</taxon>
        <taxon>Bacillota</taxon>
        <taxon>Tissierellia</taxon>
        <taxon>Tissierellales</taxon>
        <taxon>Peptoniphilaceae</taxon>
        <taxon>Parvimonas</taxon>
    </lineage>
</organism>
<evidence type="ECO:0000313" key="4">
    <source>
        <dbReference type="EMBL" id="MCZ7407180.1"/>
    </source>
</evidence>
<dbReference type="CDD" id="cd03230">
    <property type="entry name" value="ABC_DR_subfamily_A"/>
    <property type="match status" value="1"/>
</dbReference>
<keyword evidence="1" id="KW-0547">Nucleotide-binding</keyword>
<dbReference type="InterPro" id="IPR027417">
    <property type="entry name" value="P-loop_NTPase"/>
</dbReference>
<accession>A0A9X3H9D2</accession>
<protein>
    <submittedName>
        <fullName evidence="4">ABC transporter ATP-binding protein</fullName>
    </submittedName>
</protein>